<dbReference type="AlphaFoldDB" id="A0AAN7B6K0"/>
<evidence type="ECO:0000256" key="1">
    <source>
        <dbReference type="SAM" id="SignalP"/>
    </source>
</evidence>
<accession>A0AAN7B6K0</accession>
<evidence type="ECO:0000313" key="2">
    <source>
        <dbReference type="EMBL" id="KAK4214626.1"/>
    </source>
</evidence>
<organism evidence="2 3">
    <name type="scientific">Rhypophila decipiens</name>
    <dbReference type="NCBI Taxonomy" id="261697"/>
    <lineage>
        <taxon>Eukaryota</taxon>
        <taxon>Fungi</taxon>
        <taxon>Dikarya</taxon>
        <taxon>Ascomycota</taxon>
        <taxon>Pezizomycotina</taxon>
        <taxon>Sordariomycetes</taxon>
        <taxon>Sordariomycetidae</taxon>
        <taxon>Sordariales</taxon>
        <taxon>Naviculisporaceae</taxon>
        <taxon>Rhypophila</taxon>
    </lineage>
</organism>
<sequence>MKFSIIPALVALLRVATPVMAAPSAFPEAADVDVVDVDDISPGVSINEAEVFAIVAPPGCSILSCVKVIGQAVCIVGAISTGNVAALLACGASKKQLCKCAGCYNDLEDFLQDKGIC</sequence>
<gene>
    <name evidence="2" type="ORF">QBC37DRAFT_399487</name>
</gene>
<reference evidence="2" key="1">
    <citation type="journal article" date="2023" name="Mol. Phylogenet. Evol.">
        <title>Genome-scale phylogeny and comparative genomics of the fungal order Sordariales.</title>
        <authorList>
            <person name="Hensen N."/>
            <person name="Bonometti L."/>
            <person name="Westerberg I."/>
            <person name="Brannstrom I.O."/>
            <person name="Guillou S."/>
            <person name="Cros-Aarteil S."/>
            <person name="Calhoun S."/>
            <person name="Haridas S."/>
            <person name="Kuo A."/>
            <person name="Mondo S."/>
            <person name="Pangilinan J."/>
            <person name="Riley R."/>
            <person name="LaButti K."/>
            <person name="Andreopoulos B."/>
            <person name="Lipzen A."/>
            <person name="Chen C."/>
            <person name="Yan M."/>
            <person name="Daum C."/>
            <person name="Ng V."/>
            <person name="Clum A."/>
            <person name="Steindorff A."/>
            <person name="Ohm R.A."/>
            <person name="Martin F."/>
            <person name="Silar P."/>
            <person name="Natvig D.O."/>
            <person name="Lalanne C."/>
            <person name="Gautier V."/>
            <person name="Ament-Velasquez S.L."/>
            <person name="Kruys A."/>
            <person name="Hutchinson M.I."/>
            <person name="Powell A.J."/>
            <person name="Barry K."/>
            <person name="Miller A.N."/>
            <person name="Grigoriev I.V."/>
            <person name="Debuchy R."/>
            <person name="Gladieux P."/>
            <person name="Hiltunen Thoren M."/>
            <person name="Johannesson H."/>
        </authorList>
    </citation>
    <scope>NUCLEOTIDE SEQUENCE</scope>
    <source>
        <strain evidence="2">PSN293</strain>
    </source>
</reference>
<dbReference type="Proteomes" id="UP001301769">
    <property type="component" value="Unassembled WGS sequence"/>
</dbReference>
<dbReference type="EMBL" id="MU858091">
    <property type="protein sequence ID" value="KAK4214626.1"/>
    <property type="molecule type" value="Genomic_DNA"/>
</dbReference>
<reference evidence="2" key="2">
    <citation type="submission" date="2023-05" db="EMBL/GenBank/DDBJ databases">
        <authorList>
            <consortium name="Lawrence Berkeley National Laboratory"/>
            <person name="Steindorff A."/>
            <person name="Hensen N."/>
            <person name="Bonometti L."/>
            <person name="Westerberg I."/>
            <person name="Brannstrom I.O."/>
            <person name="Guillou S."/>
            <person name="Cros-Aarteil S."/>
            <person name="Calhoun S."/>
            <person name="Haridas S."/>
            <person name="Kuo A."/>
            <person name="Mondo S."/>
            <person name="Pangilinan J."/>
            <person name="Riley R."/>
            <person name="Labutti K."/>
            <person name="Andreopoulos B."/>
            <person name="Lipzen A."/>
            <person name="Chen C."/>
            <person name="Yanf M."/>
            <person name="Daum C."/>
            <person name="Ng V."/>
            <person name="Clum A."/>
            <person name="Ohm R."/>
            <person name="Martin F."/>
            <person name="Silar P."/>
            <person name="Natvig D."/>
            <person name="Lalanne C."/>
            <person name="Gautier V."/>
            <person name="Ament-Velasquez S.L."/>
            <person name="Kruys A."/>
            <person name="Hutchinson M.I."/>
            <person name="Powell A.J."/>
            <person name="Barry K."/>
            <person name="Miller A.N."/>
            <person name="Grigoriev I.V."/>
            <person name="Debuchy R."/>
            <person name="Gladieux P."/>
            <person name="Thoren M.H."/>
            <person name="Johannesson H."/>
        </authorList>
    </citation>
    <scope>NUCLEOTIDE SEQUENCE</scope>
    <source>
        <strain evidence="2">PSN293</strain>
    </source>
</reference>
<evidence type="ECO:0000313" key="3">
    <source>
        <dbReference type="Proteomes" id="UP001301769"/>
    </source>
</evidence>
<feature type="signal peptide" evidence="1">
    <location>
        <begin position="1"/>
        <end position="21"/>
    </location>
</feature>
<feature type="chain" id="PRO_5042993634" evidence="1">
    <location>
        <begin position="22"/>
        <end position="117"/>
    </location>
</feature>
<comment type="caution">
    <text evidence="2">The sequence shown here is derived from an EMBL/GenBank/DDBJ whole genome shotgun (WGS) entry which is preliminary data.</text>
</comment>
<name>A0AAN7B6K0_9PEZI</name>
<keyword evidence="3" id="KW-1185">Reference proteome</keyword>
<protein>
    <submittedName>
        <fullName evidence="2">Uncharacterized protein</fullName>
    </submittedName>
</protein>
<proteinExistence type="predicted"/>
<keyword evidence="1" id="KW-0732">Signal</keyword>